<dbReference type="Gene3D" id="1.10.1510.10">
    <property type="entry name" value="Uncharacterised protein YqeY/AIM41 PF09424, N-terminal domain"/>
    <property type="match status" value="1"/>
</dbReference>
<evidence type="ECO:0000313" key="2">
    <source>
        <dbReference type="Proteomes" id="UP000543642"/>
    </source>
</evidence>
<reference evidence="1 2" key="1">
    <citation type="submission" date="2020-08" db="EMBL/GenBank/DDBJ databases">
        <title>Genomic Encyclopedia of Type Strains, Phase IV (KMG-IV): sequencing the most valuable type-strain genomes for metagenomic binning, comparative biology and taxonomic classification.</title>
        <authorList>
            <person name="Goeker M."/>
        </authorList>
    </citation>
    <scope>NUCLEOTIDE SEQUENCE [LARGE SCALE GENOMIC DNA]</scope>
    <source>
        <strain evidence="1 2">DSM 106146</strain>
    </source>
</reference>
<dbReference type="RefSeq" id="WP_183775676.1">
    <property type="nucleotide sequence ID" value="NZ_JACHFW010000013.1"/>
</dbReference>
<dbReference type="InterPro" id="IPR042184">
    <property type="entry name" value="YqeY/Aim41_N"/>
</dbReference>
<evidence type="ECO:0008006" key="3">
    <source>
        <dbReference type="Google" id="ProtNLM"/>
    </source>
</evidence>
<dbReference type="SUPFAM" id="SSF89095">
    <property type="entry name" value="GatB/YqeY motif"/>
    <property type="match status" value="1"/>
</dbReference>
<name>A0A7W8M667_9FIRM</name>
<dbReference type="EMBL" id="JACHFW010000013">
    <property type="protein sequence ID" value="MBB5265659.1"/>
    <property type="molecule type" value="Genomic_DNA"/>
</dbReference>
<dbReference type="GO" id="GO:0016884">
    <property type="term" value="F:carbon-nitrogen ligase activity, with glutamine as amido-N-donor"/>
    <property type="evidence" value="ECO:0007669"/>
    <property type="project" value="InterPro"/>
</dbReference>
<dbReference type="AlphaFoldDB" id="A0A7W8M667"/>
<gene>
    <name evidence="1" type="ORF">HNP82_002806</name>
</gene>
<sequence>MAKVDTVRAAMVAAMKSGDKERKNALSMLLSALKNATIDKREDLTDEESDVVIRKEIKQTQETLDTTPADREDIIQQCRLRISVYEEFVPKMMEADEIDSVIDSVLAELGIDAPTGKDKGRIMKTLMPKVKGKADGKLVNELLTKRMA</sequence>
<organism evidence="1 2">
    <name type="scientific">Catenibacillus scindens</name>
    <dbReference type="NCBI Taxonomy" id="673271"/>
    <lineage>
        <taxon>Bacteria</taxon>
        <taxon>Bacillati</taxon>
        <taxon>Bacillota</taxon>
        <taxon>Clostridia</taxon>
        <taxon>Lachnospirales</taxon>
        <taxon>Lachnospiraceae</taxon>
        <taxon>Catenibacillus</taxon>
    </lineage>
</organism>
<keyword evidence="2" id="KW-1185">Reference proteome</keyword>
<accession>A0A7W8M667</accession>
<dbReference type="PANTHER" id="PTHR28055:SF1">
    <property type="entry name" value="ALTERED INHERITANCE OF MITOCHONDRIA PROTEIN 41, MITOCHONDRIAL"/>
    <property type="match status" value="1"/>
</dbReference>
<dbReference type="Pfam" id="PF09424">
    <property type="entry name" value="YqeY"/>
    <property type="match status" value="1"/>
</dbReference>
<protein>
    <recommendedName>
        <fullName evidence="3">GatB/YqeY domain-containing protein</fullName>
    </recommendedName>
</protein>
<dbReference type="PANTHER" id="PTHR28055">
    <property type="entry name" value="ALTERED INHERITANCE OF MITOCHONDRIA PROTEIN 41, MITOCHONDRIAL"/>
    <property type="match status" value="1"/>
</dbReference>
<dbReference type="Gene3D" id="1.10.10.410">
    <property type="match status" value="1"/>
</dbReference>
<dbReference type="InterPro" id="IPR019004">
    <property type="entry name" value="YqeY/Aim41"/>
</dbReference>
<dbReference type="Proteomes" id="UP000543642">
    <property type="component" value="Unassembled WGS sequence"/>
</dbReference>
<dbReference type="InterPro" id="IPR023168">
    <property type="entry name" value="GatB_Yqey_C_2"/>
</dbReference>
<evidence type="ECO:0000313" key="1">
    <source>
        <dbReference type="EMBL" id="MBB5265659.1"/>
    </source>
</evidence>
<proteinExistence type="predicted"/>
<comment type="caution">
    <text evidence="1">The sequence shown here is derived from an EMBL/GenBank/DDBJ whole genome shotgun (WGS) entry which is preliminary data.</text>
</comment>
<dbReference type="InterPro" id="IPR003789">
    <property type="entry name" value="Asn/Gln_tRNA_amidoTrase-B-like"/>
</dbReference>